<dbReference type="GO" id="GO:0006412">
    <property type="term" value="P:translation"/>
    <property type="evidence" value="ECO:0007669"/>
    <property type="project" value="UniProtKB-UniRule"/>
</dbReference>
<dbReference type="SUPFAM" id="SSF53137">
    <property type="entry name" value="Translational machinery components"/>
    <property type="match status" value="1"/>
</dbReference>
<dbReference type="AlphaFoldDB" id="D6GWY0"/>
<evidence type="ECO:0000256" key="2">
    <source>
        <dbReference type="ARBA" id="ARBA00022730"/>
    </source>
</evidence>
<evidence type="ECO:0000256" key="6">
    <source>
        <dbReference type="HAMAP-Rule" id="MF_01337"/>
    </source>
</evidence>
<accession>D6GWY0</accession>
<sequence length="169" mass="19523">MKDRKRTNYRRRLNMLKSGIPRLVVRKTDSSIIAHIVEFRPEGDKTIAMARGTDLKKFGWDLSGKNSPAAYLIGYLLGKRSNVKEAILDKGNMTLKKNSFMYYVMKGLKDFGVDVHTNEIKIDEERLYGQHISSYYPNKTGNQFSAVREKVNNIREEFNKTLENIKNGK</sequence>
<dbReference type="GO" id="GO:0000027">
    <property type="term" value="P:ribosomal large subunit assembly"/>
    <property type="evidence" value="ECO:0007669"/>
    <property type="project" value="TreeGrafter"/>
</dbReference>
<evidence type="ECO:0000313" key="8">
    <source>
        <dbReference type="Proteomes" id="UP000009376"/>
    </source>
</evidence>
<keyword evidence="5 6" id="KW-0687">Ribonucleoprotein</keyword>
<evidence type="ECO:0000256" key="4">
    <source>
        <dbReference type="ARBA" id="ARBA00022980"/>
    </source>
</evidence>
<dbReference type="Proteomes" id="UP000009376">
    <property type="component" value="Unassembled WGS sequence"/>
</dbReference>
<keyword evidence="3 6" id="KW-0694">RNA-binding</keyword>
<comment type="subunit">
    <text evidence="6">Part of the 50S ribosomal subunit. Contacts the 5S and 23S rRNAs.</text>
</comment>
<comment type="function">
    <text evidence="6">This is one of the proteins that bind and probably mediate the attachment of the 5S RNA into the large ribosomal subunit, where it forms part of the central protuberance.</text>
</comment>
<gene>
    <name evidence="6" type="primary">rpl18</name>
    <name evidence="7" type="ORF">BJBARM5_1001</name>
</gene>
<evidence type="ECO:0000256" key="1">
    <source>
        <dbReference type="ARBA" id="ARBA00007116"/>
    </source>
</evidence>
<dbReference type="Pfam" id="PF17144">
    <property type="entry name" value="Ribosomal_L5e"/>
    <property type="match status" value="1"/>
</dbReference>
<dbReference type="GO" id="GO:0008097">
    <property type="term" value="F:5S rRNA binding"/>
    <property type="evidence" value="ECO:0007669"/>
    <property type="project" value="InterPro"/>
</dbReference>
<dbReference type="CDD" id="cd00432">
    <property type="entry name" value="Ribosomal_L18_L5e"/>
    <property type="match status" value="1"/>
</dbReference>
<dbReference type="EMBL" id="GG745612">
    <property type="protein sequence ID" value="EFD92281.1"/>
    <property type="molecule type" value="Genomic_DNA"/>
</dbReference>
<dbReference type="PANTHER" id="PTHR23410">
    <property type="entry name" value="RIBOSOMAL PROTEIN L5-RELATED"/>
    <property type="match status" value="1"/>
</dbReference>
<keyword evidence="4 6" id="KW-0689">Ribosomal protein</keyword>
<protein>
    <recommendedName>
        <fullName evidence="6">Large ribosomal subunit protein uL18</fullName>
    </recommendedName>
</protein>
<evidence type="ECO:0000256" key="5">
    <source>
        <dbReference type="ARBA" id="ARBA00023274"/>
    </source>
</evidence>
<evidence type="ECO:0000256" key="3">
    <source>
        <dbReference type="ARBA" id="ARBA00022884"/>
    </source>
</evidence>
<proteinExistence type="inferred from homology"/>
<dbReference type="InterPro" id="IPR005485">
    <property type="entry name" value="Rbsml_uL18_euk_arch"/>
</dbReference>
<reference evidence="7 8" key="1">
    <citation type="journal article" date="2010" name="Proc. Natl. Acad. Sci. U.S.A.">
        <title>Enigmatic, ultrasmall, uncultivated Archaea.</title>
        <authorList>
            <person name="Baker B.J."/>
            <person name="Comolli L.R."/>
            <person name="Dick G.J."/>
            <person name="Hauser L.J."/>
            <person name="Hyatt D."/>
            <person name="Dill B.D."/>
            <person name="Land M.L."/>
            <person name="Verberkmoes N.C."/>
            <person name="Hettich R.L."/>
            <person name="Banfield J.F."/>
        </authorList>
    </citation>
    <scope>NUCLEOTIDE SEQUENCE [LARGE SCALE GENOMIC DNA]</scope>
</reference>
<dbReference type="Gene3D" id="3.30.420.100">
    <property type="match status" value="1"/>
</dbReference>
<name>D6GWY0_PARA5</name>
<keyword evidence="2 6" id="KW-0699">rRNA-binding</keyword>
<dbReference type="GO" id="GO:0022625">
    <property type="term" value="C:cytosolic large ribosomal subunit"/>
    <property type="evidence" value="ECO:0007669"/>
    <property type="project" value="TreeGrafter"/>
</dbReference>
<dbReference type="GO" id="GO:0003735">
    <property type="term" value="F:structural constituent of ribosome"/>
    <property type="evidence" value="ECO:0007669"/>
    <property type="project" value="InterPro"/>
</dbReference>
<dbReference type="InterPro" id="IPR057268">
    <property type="entry name" value="Ribosomal_L18"/>
</dbReference>
<comment type="similarity">
    <text evidence="1 6">Belongs to the universal ribosomal protein uL18 family.</text>
</comment>
<dbReference type="NCBIfam" id="NF006342">
    <property type="entry name" value="PRK08569.1"/>
    <property type="match status" value="1"/>
</dbReference>
<dbReference type="PANTHER" id="PTHR23410:SF12">
    <property type="entry name" value="LARGE RIBOSOMAL SUBUNIT PROTEIN UL18"/>
    <property type="match status" value="1"/>
</dbReference>
<organism evidence="7 8">
    <name type="scientific">Candidatus Parvarchaeum acidophilus ARMAN-5</name>
    <dbReference type="NCBI Taxonomy" id="662762"/>
    <lineage>
        <taxon>Archaea</taxon>
        <taxon>Candidatus Parvarchaeota</taxon>
        <taxon>Candidatus Parvarchaeum</taxon>
    </lineage>
</organism>
<dbReference type="InterPro" id="IPR057267">
    <property type="entry name" value="Rbsml_uL18_arch"/>
</dbReference>
<evidence type="ECO:0000313" key="7">
    <source>
        <dbReference type="EMBL" id="EFD92281.1"/>
    </source>
</evidence>
<dbReference type="HAMAP" id="MF_01337_A">
    <property type="entry name" value="Ribosomal_uL18_A"/>
    <property type="match status" value="1"/>
</dbReference>